<dbReference type="Proteomes" id="UP001153069">
    <property type="component" value="Unassembled WGS sequence"/>
</dbReference>
<gene>
    <name evidence="1" type="ORF">SEMRO_3905_G351820.1</name>
</gene>
<evidence type="ECO:0000313" key="1">
    <source>
        <dbReference type="EMBL" id="CAB9531730.1"/>
    </source>
</evidence>
<comment type="caution">
    <text evidence="1">The sequence shown here is derived from an EMBL/GenBank/DDBJ whole genome shotgun (WGS) entry which is preliminary data.</text>
</comment>
<dbReference type="AlphaFoldDB" id="A0A9N8I0H6"/>
<reference evidence="1" key="1">
    <citation type="submission" date="2020-06" db="EMBL/GenBank/DDBJ databases">
        <authorList>
            <consortium name="Plant Systems Biology data submission"/>
        </authorList>
    </citation>
    <scope>NUCLEOTIDE SEQUENCE</scope>
    <source>
        <strain evidence="1">D6</strain>
    </source>
</reference>
<sequence>MGAWILSPLFDWTAVPSADIPDNKPKEGDYLDVRLLETTGLPVNRGRMYCRGETCRLWDKLSQWSAPQDDNRSVIGYVRGPPGTGKTTTTFAWLQAYVKLTGKSATWLHVSHRRRVLYRVEFRRRKDGVVCYSEAEEEEFRFASGRIKNCSSAVLVFDGYRDQEAFNVIDGAVQLWAGQKPGQRTAMIVSSYAFSIKAEERVDKKTRAEEYEKFSLSYDEYLTSFKRARSDPDFGLQVSKRRKIESSSSDNATKASQGTVLDPEVLEDIDEKFYYAGGCARYFFGWLNH</sequence>
<name>A0A9N8I0H6_9STRA</name>
<dbReference type="EMBL" id="CAICTM010003903">
    <property type="protein sequence ID" value="CAB9531730.1"/>
    <property type="molecule type" value="Genomic_DNA"/>
</dbReference>
<dbReference type="InterPro" id="IPR027417">
    <property type="entry name" value="P-loop_NTPase"/>
</dbReference>
<keyword evidence="2" id="KW-1185">Reference proteome</keyword>
<proteinExistence type="predicted"/>
<dbReference type="Gene3D" id="3.40.50.300">
    <property type="entry name" value="P-loop containing nucleotide triphosphate hydrolases"/>
    <property type="match status" value="1"/>
</dbReference>
<evidence type="ECO:0000313" key="2">
    <source>
        <dbReference type="Proteomes" id="UP001153069"/>
    </source>
</evidence>
<protein>
    <submittedName>
        <fullName evidence="1">Uncharacterized protein</fullName>
    </submittedName>
</protein>
<organism evidence="1 2">
    <name type="scientific">Seminavis robusta</name>
    <dbReference type="NCBI Taxonomy" id="568900"/>
    <lineage>
        <taxon>Eukaryota</taxon>
        <taxon>Sar</taxon>
        <taxon>Stramenopiles</taxon>
        <taxon>Ochrophyta</taxon>
        <taxon>Bacillariophyta</taxon>
        <taxon>Bacillariophyceae</taxon>
        <taxon>Bacillariophycidae</taxon>
        <taxon>Naviculales</taxon>
        <taxon>Naviculaceae</taxon>
        <taxon>Seminavis</taxon>
    </lineage>
</organism>
<accession>A0A9N8I0H6</accession>
<dbReference type="SUPFAM" id="SSF52540">
    <property type="entry name" value="P-loop containing nucleoside triphosphate hydrolases"/>
    <property type="match status" value="1"/>
</dbReference>